<dbReference type="Pfam" id="PF13242">
    <property type="entry name" value="Hydrolase_like"/>
    <property type="match status" value="1"/>
</dbReference>
<accession>C5BYX9</accession>
<dbReference type="Pfam" id="PF13344">
    <property type="entry name" value="Hydrolase_6"/>
    <property type="match status" value="1"/>
</dbReference>
<feature type="active site" description="Nucleophile" evidence="2">
    <location>
        <position position="8"/>
    </location>
</feature>
<dbReference type="STRING" id="471853.Bcav_2849"/>
<feature type="binding site" evidence="4">
    <location>
        <position position="8"/>
    </location>
    <ligand>
        <name>Mg(2+)</name>
        <dbReference type="ChEBI" id="CHEBI:18420"/>
    </ligand>
</feature>
<dbReference type="NCBIfam" id="TIGR01460">
    <property type="entry name" value="HAD-SF-IIA"/>
    <property type="match status" value="1"/>
</dbReference>
<dbReference type="InterPro" id="IPR006357">
    <property type="entry name" value="HAD-SF_hydro_IIA"/>
</dbReference>
<dbReference type="HOGENOM" id="CLU_043473_1_2_11"/>
<dbReference type="InterPro" id="IPR023214">
    <property type="entry name" value="HAD_sf"/>
</dbReference>
<feature type="active site" description="Proton donor" evidence="2">
    <location>
        <position position="10"/>
    </location>
</feature>
<dbReference type="KEGG" id="bcv:Bcav_2849"/>
<dbReference type="Proteomes" id="UP000007962">
    <property type="component" value="Chromosome"/>
</dbReference>
<evidence type="ECO:0000313" key="6">
    <source>
        <dbReference type="Proteomes" id="UP000007962"/>
    </source>
</evidence>
<evidence type="ECO:0000313" key="5">
    <source>
        <dbReference type="EMBL" id="ACQ81094.1"/>
    </source>
</evidence>
<comment type="cofactor">
    <cofactor evidence="4">
        <name>Mg(2+)</name>
        <dbReference type="ChEBI" id="CHEBI:18420"/>
    </cofactor>
    <text evidence="4">Divalent metal ions. Mg(2+) is the most effective.</text>
</comment>
<evidence type="ECO:0000256" key="3">
    <source>
        <dbReference type="PIRSR" id="PIRSR000915-2"/>
    </source>
</evidence>
<feature type="binding site" evidence="4">
    <location>
        <position position="210"/>
    </location>
    <ligand>
        <name>Mg(2+)</name>
        <dbReference type="ChEBI" id="CHEBI:18420"/>
    </ligand>
</feature>
<protein>
    <submittedName>
        <fullName evidence="5">HAD-superfamily hydrolase, subfamily IIA</fullName>
    </submittedName>
</protein>
<evidence type="ECO:0000256" key="4">
    <source>
        <dbReference type="PIRSR" id="PIRSR000915-3"/>
    </source>
</evidence>
<dbReference type="GO" id="GO:0046872">
    <property type="term" value="F:metal ion binding"/>
    <property type="evidence" value="ECO:0007669"/>
    <property type="project" value="UniProtKB-KW"/>
</dbReference>
<feature type="binding site" evidence="4">
    <location>
        <position position="10"/>
    </location>
    <ligand>
        <name>Mg(2+)</name>
        <dbReference type="ChEBI" id="CHEBI:18420"/>
    </ligand>
</feature>
<proteinExistence type="inferred from homology"/>
<dbReference type="PANTHER" id="PTHR19288">
    <property type="entry name" value="4-NITROPHENYLPHOSPHATASE-RELATED"/>
    <property type="match status" value="1"/>
</dbReference>
<reference evidence="5 6" key="1">
    <citation type="journal article" date="2009" name="Stand. Genomic Sci.">
        <title>Complete genome sequence of Beutenbergia cavernae type strain (HKI 0122).</title>
        <authorList>
            <person name="Land M."/>
            <person name="Pukall R."/>
            <person name="Abt B."/>
            <person name="Goker M."/>
            <person name="Rohde M."/>
            <person name="Glavina Del Rio T."/>
            <person name="Tice H."/>
            <person name="Copeland A."/>
            <person name="Cheng J.F."/>
            <person name="Lucas S."/>
            <person name="Chen F."/>
            <person name="Nolan M."/>
            <person name="Bruce D."/>
            <person name="Goodwin L."/>
            <person name="Pitluck S."/>
            <person name="Ivanova N."/>
            <person name="Mavromatis K."/>
            <person name="Ovchinnikova G."/>
            <person name="Pati A."/>
            <person name="Chen A."/>
            <person name="Palaniappan K."/>
            <person name="Hauser L."/>
            <person name="Chang Y.J."/>
            <person name="Jefferies C.C."/>
            <person name="Saunders E."/>
            <person name="Brettin T."/>
            <person name="Detter J.C."/>
            <person name="Han C."/>
            <person name="Chain P."/>
            <person name="Bristow J."/>
            <person name="Eisen J.A."/>
            <person name="Markowitz V."/>
            <person name="Hugenholtz P."/>
            <person name="Kyrpides N.C."/>
            <person name="Klenk H.P."/>
            <person name="Lapidus A."/>
        </authorList>
    </citation>
    <scope>NUCLEOTIDE SEQUENCE [LARGE SCALE GENOMIC DNA]</scope>
    <source>
        <strain evidence="6">ATCC BAA-8 / DSM 12333 / NBRC 16432</strain>
    </source>
</reference>
<organism evidence="5 6">
    <name type="scientific">Beutenbergia cavernae (strain ATCC BAA-8 / DSM 12333 / CCUG 43141 / JCM 11478 / NBRC 16432 / NCIMB 13614 / HKI 0122)</name>
    <dbReference type="NCBI Taxonomy" id="471853"/>
    <lineage>
        <taxon>Bacteria</taxon>
        <taxon>Bacillati</taxon>
        <taxon>Actinomycetota</taxon>
        <taxon>Actinomycetes</taxon>
        <taxon>Micrococcales</taxon>
        <taxon>Beutenbergiaceae</taxon>
        <taxon>Beutenbergia</taxon>
    </lineage>
</organism>
<evidence type="ECO:0000256" key="1">
    <source>
        <dbReference type="PIRNR" id="PIRNR000915"/>
    </source>
</evidence>
<name>C5BYX9_BEUC1</name>
<sequence length="266" mass="26928">MVRAVVCDLDGTVYLGGTPIPGSPEAIARLREGGVRVLFVSNNPTRTASDYADRLSGMSIPTRPDDVLTSGGVTARWLAAEHPDARVYVIGEQSLVGELLAAGVRLASDDDAPDADIVLAAFDRTFTYTKWERAHQALLRGALFVATNPDAACPVDGGGTIPDCAGVTAGLTATTGRALDVVVGKPSAIMAAAILGVTGTRASETLAVGDRVATDVELATANGFAGALVLSGVTTAEQAAALPDDVAVLGSLADLPAHLGLAQAAV</sequence>
<dbReference type="eggNOG" id="COG0647">
    <property type="taxonomic scope" value="Bacteria"/>
</dbReference>
<keyword evidence="6" id="KW-1185">Reference proteome</keyword>
<dbReference type="AlphaFoldDB" id="C5BYX9"/>
<dbReference type="GO" id="GO:0005737">
    <property type="term" value="C:cytoplasm"/>
    <property type="evidence" value="ECO:0007669"/>
    <property type="project" value="TreeGrafter"/>
</dbReference>
<dbReference type="OrthoDB" id="9810449at2"/>
<keyword evidence="4" id="KW-0479">Metal-binding</keyword>
<dbReference type="EMBL" id="CP001618">
    <property type="protein sequence ID" value="ACQ81094.1"/>
    <property type="molecule type" value="Genomic_DNA"/>
</dbReference>
<gene>
    <name evidence="5" type="ordered locus">Bcav_2849</name>
</gene>
<dbReference type="PIRSF" id="PIRSF000915">
    <property type="entry name" value="PGP-type_phosphatase"/>
    <property type="match status" value="1"/>
</dbReference>
<evidence type="ECO:0000256" key="2">
    <source>
        <dbReference type="PIRSR" id="PIRSR000915-1"/>
    </source>
</evidence>
<feature type="binding site" evidence="3">
    <location>
        <position position="185"/>
    </location>
    <ligand>
        <name>substrate</name>
    </ligand>
</feature>
<keyword evidence="5" id="KW-0378">Hydrolase</keyword>
<dbReference type="GO" id="GO:0016791">
    <property type="term" value="F:phosphatase activity"/>
    <property type="evidence" value="ECO:0007669"/>
    <property type="project" value="TreeGrafter"/>
</dbReference>
<dbReference type="InterPro" id="IPR036412">
    <property type="entry name" value="HAD-like_sf"/>
</dbReference>
<comment type="similarity">
    <text evidence="1">Belongs to the HAD-like hydrolase superfamily.</text>
</comment>
<dbReference type="PANTHER" id="PTHR19288:SF46">
    <property type="entry name" value="HALOACID DEHALOGENASE-LIKE HYDROLASE DOMAIN-CONTAINING PROTEIN 2"/>
    <property type="match status" value="1"/>
</dbReference>
<dbReference type="Gene3D" id="3.40.50.1000">
    <property type="entry name" value="HAD superfamily/HAD-like"/>
    <property type="match status" value="2"/>
</dbReference>
<dbReference type="SUPFAM" id="SSF56784">
    <property type="entry name" value="HAD-like"/>
    <property type="match status" value="1"/>
</dbReference>
<keyword evidence="4" id="KW-0460">Magnesium</keyword>
<feature type="binding site" evidence="3">
    <location>
        <begin position="41"/>
        <end position="43"/>
    </location>
    <ligand>
        <name>substrate</name>
    </ligand>
</feature>